<proteinExistence type="predicted"/>
<name>A0AAQ3KYE4_9LILI</name>
<gene>
    <name evidence="1" type="ORF">Cni_G25863</name>
</gene>
<dbReference type="Proteomes" id="UP001327560">
    <property type="component" value="Chromosome 8"/>
</dbReference>
<sequence>MASFSSLLPSVTARTNAHAILDASTSNLNRSIAACNYLEFLSLVEHCLAATTNALPAGKLPDARLFAGATELYQYDYWSALKYVNGTQQVANAMTLMYTLANVTSSATAMVAALQRYGSDTSRWDPSQIECDGYWLDVSTTKIVEGVYESTKDDDDGGDICWLRFWVCSIGDSGRVLL</sequence>
<dbReference type="AlphaFoldDB" id="A0AAQ3KYE4"/>
<protein>
    <submittedName>
        <fullName evidence="1">Uncharacterized protein</fullName>
    </submittedName>
</protein>
<evidence type="ECO:0000313" key="1">
    <source>
        <dbReference type="EMBL" id="WOL17074.1"/>
    </source>
</evidence>
<dbReference type="EMBL" id="CP136897">
    <property type="protein sequence ID" value="WOL17074.1"/>
    <property type="molecule type" value="Genomic_DNA"/>
</dbReference>
<accession>A0AAQ3KYE4</accession>
<reference evidence="1 2" key="1">
    <citation type="submission" date="2023-10" db="EMBL/GenBank/DDBJ databases">
        <title>Chromosome-scale genome assembly provides insights into flower coloration mechanisms of Canna indica.</title>
        <authorList>
            <person name="Li C."/>
        </authorList>
    </citation>
    <scope>NUCLEOTIDE SEQUENCE [LARGE SCALE GENOMIC DNA]</scope>
    <source>
        <tissue evidence="1">Flower</tissue>
    </source>
</reference>
<keyword evidence="2" id="KW-1185">Reference proteome</keyword>
<evidence type="ECO:0000313" key="2">
    <source>
        <dbReference type="Proteomes" id="UP001327560"/>
    </source>
</evidence>
<organism evidence="1 2">
    <name type="scientific">Canna indica</name>
    <name type="common">Indian-shot</name>
    <dbReference type="NCBI Taxonomy" id="4628"/>
    <lineage>
        <taxon>Eukaryota</taxon>
        <taxon>Viridiplantae</taxon>
        <taxon>Streptophyta</taxon>
        <taxon>Embryophyta</taxon>
        <taxon>Tracheophyta</taxon>
        <taxon>Spermatophyta</taxon>
        <taxon>Magnoliopsida</taxon>
        <taxon>Liliopsida</taxon>
        <taxon>Zingiberales</taxon>
        <taxon>Cannaceae</taxon>
        <taxon>Canna</taxon>
    </lineage>
</organism>